<keyword evidence="3 12" id="KW-0813">Transport</keyword>
<evidence type="ECO:0000256" key="6">
    <source>
        <dbReference type="ARBA" id="ARBA00022792"/>
    </source>
</evidence>
<comment type="subunit">
    <text evidence="12">Component of the ubiquinol-cytochrome c oxidoreductase (cytochrome b-c1 complex, complex III, CIII), a multisubunit enzyme composed of 3 respiratory subunits cytochrome b, cytochrome c1 and Rieske protein, 2 core protein subunits, and additional low-molecular weight protein subunits.</text>
</comment>
<feature type="transmembrane region" description="Helical" evidence="12">
    <location>
        <begin position="17"/>
        <end position="34"/>
    </location>
</feature>
<dbReference type="Gene3D" id="1.20.5.260">
    <property type="entry name" value="Cytochrome b-c1 complex subunit 9"/>
    <property type="match status" value="1"/>
</dbReference>
<dbReference type="GO" id="GO:0005743">
    <property type="term" value="C:mitochondrial inner membrane"/>
    <property type="evidence" value="ECO:0007669"/>
    <property type="project" value="UniProtKB-SubCell"/>
</dbReference>
<keyword evidence="8 12" id="KW-1133">Transmembrane helix</keyword>
<comment type="function">
    <text evidence="12">Component of the ubiquinol-cytochrome c oxidoreductase, a multisubunit transmembrane complex that is part of the mitochondrial electron transport chain which drives oxidative phosphorylation. The complex plays an important role in the uptake of multiple carbon sources present in different host niches.</text>
</comment>
<sequence length="63" mass="7701">MAVPVRPIYDFLFRKNYSMLGVVFVSAFAFEMFYDTTMNKVWDNINRGRQWKDIRHKYAQEEE</sequence>
<keyword evidence="6 12" id="KW-0999">Mitochondrion inner membrane</keyword>
<keyword evidence="10 12" id="KW-0472">Membrane</keyword>
<evidence type="ECO:0000256" key="9">
    <source>
        <dbReference type="ARBA" id="ARBA00023128"/>
    </source>
</evidence>
<evidence type="ECO:0000313" key="14">
    <source>
        <dbReference type="Proteomes" id="UP001303473"/>
    </source>
</evidence>
<dbReference type="FunFam" id="1.20.5.260:FF:000001">
    <property type="entry name" value="Cytochrome b-c1 complex subunit 9"/>
    <property type="match status" value="1"/>
</dbReference>
<dbReference type="GO" id="GO:0006122">
    <property type="term" value="P:mitochondrial electron transport, ubiquinol to cytochrome c"/>
    <property type="evidence" value="ECO:0007669"/>
    <property type="project" value="UniProtKB-UniRule"/>
</dbReference>
<dbReference type="GO" id="GO:0045275">
    <property type="term" value="C:respiratory chain complex III"/>
    <property type="evidence" value="ECO:0007669"/>
    <property type="project" value="UniProtKB-UniRule"/>
</dbReference>
<dbReference type="Proteomes" id="UP001303473">
    <property type="component" value="Unassembled WGS sequence"/>
</dbReference>
<dbReference type="InterPro" id="IPR008027">
    <property type="entry name" value="QCR9"/>
</dbReference>
<evidence type="ECO:0000256" key="1">
    <source>
        <dbReference type="ARBA" id="ARBA00004434"/>
    </source>
</evidence>
<dbReference type="PANTHER" id="PTHR12980:SF0">
    <property type="entry name" value="CYTOCHROME B-C1 COMPLEX SUBUNIT 9"/>
    <property type="match status" value="1"/>
</dbReference>
<evidence type="ECO:0000256" key="10">
    <source>
        <dbReference type="ARBA" id="ARBA00023136"/>
    </source>
</evidence>
<comment type="subcellular location">
    <subcellularLocation>
        <location evidence="1 12">Mitochondrion inner membrane</location>
        <topology evidence="1 12">Single-pass membrane protein</topology>
    </subcellularLocation>
</comment>
<evidence type="ECO:0000256" key="7">
    <source>
        <dbReference type="ARBA" id="ARBA00022982"/>
    </source>
</evidence>
<evidence type="ECO:0000256" key="3">
    <source>
        <dbReference type="ARBA" id="ARBA00022448"/>
    </source>
</evidence>
<dbReference type="PANTHER" id="PTHR12980">
    <property type="entry name" value="UBIQUINOL-CYTOCHROME C REDUCTASE COMPLEX, SUBUNIT X"/>
    <property type="match status" value="1"/>
</dbReference>
<dbReference type="SUPFAM" id="SSF81514">
    <property type="entry name" value="Subunit X (non-heme 7 kDa protein) of cytochrome bc1 complex (Ubiquinol-cytochrome c reductase)"/>
    <property type="match status" value="1"/>
</dbReference>
<evidence type="ECO:0000256" key="12">
    <source>
        <dbReference type="RuleBase" id="RU368056"/>
    </source>
</evidence>
<proteinExistence type="inferred from homology"/>
<evidence type="ECO:0000313" key="13">
    <source>
        <dbReference type="EMBL" id="KAK3942129.1"/>
    </source>
</evidence>
<gene>
    <name evidence="13" type="ORF">QBC46DRAFT_380697</name>
</gene>
<organism evidence="13 14">
    <name type="scientific">Diplogelasinospora grovesii</name>
    <dbReference type="NCBI Taxonomy" id="303347"/>
    <lineage>
        <taxon>Eukaryota</taxon>
        <taxon>Fungi</taxon>
        <taxon>Dikarya</taxon>
        <taxon>Ascomycota</taxon>
        <taxon>Pezizomycotina</taxon>
        <taxon>Sordariomycetes</taxon>
        <taxon>Sordariomycetidae</taxon>
        <taxon>Sordariales</taxon>
        <taxon>Diplogelasinosporaceae</taxon>
        <taxon>Diplogelasinospora</taxon>
    </lineage>
</organism>
<evidence type="ECO:0000256" key="8">
    <source>
        <dbReference type="ARBA" id="ARBA00022989"/>
    </source>
</evidence>
<keyword evidence="5 12" id="KW-0812">Transmembrane</keyword>
<keyword evidence="4 12" id="KW-0679">Respiratory chain</keyword>
<comment type="caution">
    <text evidence="13">The sequence shown here is derived from an EMBL/GenBank/DDBJ whole genome shotgun (WGS) entry which is preliminary data.</text>
</comment>
<keyword evidence="14" id="KW-1185">Reference proteome</keyword>
<evidence type="ECO:0000256" key="11">
    <source>
        <dbReference type="ARBA" id="ARBA00044247"/>
    </source>
</evidence>
<dbReference type="AlphaFoldDB" id="A0AAN6NAE2"/>
<dbReference type="EMBL" id="MU853776">
    <property type="protein sequence ID" value="KAK3942129.1"/>
    <property type="molecule type" value="Genomic_DNA"/>
</dbReference>
<dbReference type="Pfam" id="PF05365">
    <property type="entry name" value="UCR_UQCRX_QCR9"/>
    <property type="match status" value="1"/>
</dbReference>
<keyword evidence="9 12" id="KW-0496">Mitochondrion</keyword>
<evidence type="ECO:0000256" key="4">
    <source>
        <dbReference type="ARBA" id="ARBA00022660"/>
    </source>
</evidence>
<reference evidence="14" key="1">
    <citation type="journal article" date="2023" name="Mol. Phylogenet. Evol.">
        <title>Genome-scale phylogeny and comparative genomics of the fungal order Sordariales.</title>
        <authorList>
            <person name="Hensen N."/>
            <person name="Bonometti L."/>
            <person name="Westerberg I."/>
            <person name="Brannstrom I.O."/>
            <person name="Guillou S."/>
            <person name="Cros-Aarteil S."/>
            <person name="Calhoun S."/>
            <person name="Haridas S."/>
            <person name="Kuo A."/>
            <person name="Mondo S."/>
            <person name="Pangilinan J."/>
            <person name="Riley R."/>
            <person name="LaButti K."/>
            <person name="Andreopoulos B."/>
            <person name="Lipzen A."/>
            <person name="Chen C."/>
            <person name="Yan M."/>
            <person name="Daum C."/>
            <person name="Ng V."/>
            <person name="Clum A."/>
            <person name="Steindorff A."/>
            <person name="Ohm R.A."/>
            <person name="Martin F."/>
            <person name="Silar P."/>
            <person name="Natvig D.O."/>
            <person name="Lalanne C."/>
            <person name="Gautier V."/>
            <person name="Ament-Velasquez S.L."/>
            <person name="Kruys A."/>
            <person name="Hutchinson M.I."/>
            <person name="Powell A.J."/>
            <person name="Barry K."/>
            <person name="Miller A.N."/>
            <person name="Grigoriev I.V."/>
            <person name="Debuchy R."/>
            <person name="Gladieux P."/>
            <person name="Hiltunen Thoren M."/>
            <person name="Johannesson H."/>
        </authorList>
    </citation>
    <scope>NUCLEOTIDE SEQUENCE [LARGE SCALE GENOMIC DNA]</scope>
    <source>
        <strain evidence="14">CBS 340.73</strain>
    </source>
</reference>
<evidence type="ECO:0000256" key="5">
    <source>
        <dbReference type="ARBA" id="ARBA00022692"/>
    </source>
</evidence>
<comment type="similarity">
    <text evidence="2 12">Belongs to the UQCR10/QCR9 family.</text>
</comment>
<dbReference type="InterPro" id="IPR036656">
    <property type="entry name" value="QCR9_sf"/>
</dbReference>
<keyword evidence="7 12" id="KW-0249">Electron transport</keyword>
<protein>
    <recommendedName>
        <fullName evidence="11 12">Complex III subunit 9</fullName>
    </recommendedName>
</protein>
<accession>A0AAN6NAE2</accession>
<name>A0AAN6NAE2_9PEZI</name>
<evidence type="ECO:0000256" key="2">
    <source>
        <dbReference type="ARBA" id="ARBA00007856"/>
    </source>
</evidence>